<dbReference type="PROSITE" id="PS51257">
    <property type="entry name" value="PROKAR_LIPOPROTEIN"/>
    <property type="match status" value="1"/>
</dbReference>
<evidence type="ECO:0000313" key="3">
    <source>
        <dbReference type="Proteomes" id="UP000272781"/>
    </source>
</evidence>
<reference evidence="2 3" key="2">
    <citation type="submission" date="2018-11" db="EMBL/GenBank/DDBJ databases">
        <title>Genomic Encyclopedia of Type Strains, Phase IV (KMG-IV): sequencing the most valuable type-strain genomes for metagenomic binning, comparative biology and taxonomic classification.</title>
        <authorList>
            <person name="Goeker M."/>
        </authorList>
    </citation>
    <scope>NUCLEOTIDE SEQUENCE [LARGE SCALE GENOMIC DNA]</scope>
    <source>
        <strain evidence="2 3">DSM 27783</strain>
    </source>
</reference>
<keyword evidence="4" id="KW-1185">Reference proteome</keyword>
<accession>A0AAJ4RBS7</accession>
<dbReference type="Proteomes" id="UP000298805">
    <property type="component" value="Chromosome"/>
</dbReference>
<sequence length="417" mass="48268">MRILFLIIALLFLGCQNGTNDSDSAELGTPIRNGYPFYLQNGKIKWFDGAKFLFKTTSPNEYNETAKFSYEGFKKAIEFASSKKYFSMWFVKEWFDNGAPSDWYEWSDIQKAMDEGKIPVFIFYYFGDSLTQMPTQDEIDDYYQAADTFANYISKLKGEKIIIIEPEFNKNFIVNDENNSKTMAGIFSNAIDIIKSKIKDAKFSLCMMDTGKRNANETYPECGYANCALGDKSEWIKSYSVYKYLLDKIDFISFQEMVSQFSRDPDNPGTQDDPNLIHYTDSQIGIDYLAKRVENLSAFLHDTYKKPVLLAYVAIASGTWDDKNSNGQIDDGEFNKDGWDNKIYNFYNQMYQNRYTLYKKGLIAYIPMALIDDPQHDINGWQFFNKNEYHLGLIETSAKDEEDTALYGDLKFKAEIK</sequence>
<name>A0AAJ4RBS7_9BACT</name>
<dbReference type="EMBL" id="RJVK01000004">
    <property type="protein sequence ID" value="ROR39046.1"/>
    <property type="molecule type" value="Genomic_DNA"/>
</dbReference>
<evidence type="ECO:0000313" key="4">
    <source>
        <dbReference type="Proteomes" id="UP000298805"/>
    </source>
</evidence>
<dbReference type="AlphaFoldDB" id="A0AAJ4RBS7"/>
<reference evidence="1" key="3">
    <citation type="submission" date="2019-06" db="EMBL/GenBank/DDBJ databases">
        <title>A comparative analysis of the Nautiliaceae.</title>
        <authorList>
            <person name="Grosche A."/>
            <person name="Smedile F."/>
            <person name="Vetriani C."/>
        </authorList>
    </citation>
    <scope>NUCLEOTIDE SEQUENCE</scope>
    <source>
        <strain evidence="1">TB6</strain>
    </source>
</reference>
<dbReference type="EMBL" id="CP027432">
    <property type="protein sequence ID" value="QCI29135.1"/>
    <property type="molecule type" value="Genomic_DNA"/>
</dbReference>
<reference evidence="4" key="1">
    <citation type="submission" date="2018-03" db="EMBL/GenBank/DDBJ databases">
        <title>A comparative analysis of the Nautiliaceae.</title>
        <authorList>
            <person name="Grosche A."/>
            <person name="Smedile F."/>
            <person name="Vetriani C."/>
        </authorList>
    </citation>
    <scope>NUCLEOTIDE SEQUENCE [LARGE SCALE GENOMIC DNA]</scope>
    <source>
        <strain evidence="4">TB6</strain>
    </source>
</reference>
<evidence type="ECO:0000313" key="2">
    <source>
        <dbReference type="EMBL" id="ROR39046.1"/>
    </source>
</evidence>
<dbReference type="Proteomes" id="UP000272781">
    <property type="component" value="Unassembled WGS sequence"/>
</dbReference>
<gene>
    <name evidence="1" type="ORF">C6V80_09255</name>
    <name evidence="2" type="ORF">EDC58_1537</name>
</gene>
<organism evidence="2 3">
    <name type="scientific">Caminibacter pacificus</name>
    <dbReference type="NCBI Taxonomy" id="1424653"/>
    <lineage>
        <taxon>Bacteria</taxon>
        <taxon>Pseudomonadati</taxon>
        <taxon>Campylobacterota</taxon>
        <taxon>Epsilonproteobacteria</taxon>
        <taxon>Nautiliales</taxon>
        <taxon>Nautiliaceae</taxon>
        <taxon>Caminibacter</taxon>
    </lineage>
</organism>
<evidence type="ECO:0000313" key="1">
    <source>
        <dbReference type="EMBL" id="QCI29135.1"/>
    </source>
</evidence>
<protein>
    <submittedName>
        <fullName evidence="2">Uncharacterized protein</fullName>
    </submittedName>
</protein>
<dbReference type="RefSeq" id="WP_123352925.1">
    <property type="nucleotide sequence ID" value="NZ_CP027432.2"/>
</dbReference>
<proteinExistence type="predicted"/>